<dbReference type="InterPro" id="IPR010559">
    <property type="entry name" value="Sig_transdc_His_kin_internal"/>
</dbReference>
<dbReference type="Pfam" id="PF07694">
    <property type="entry name" value="5TM-5TMR_LYT"/>
    <property type="match status" value="1"/>
</dbReference>
<dbReference type="STRING" id="1121291.SAMN02745134_03373"/>
<evidence type="ECO:0000259" key="12">
    <source>
        <dbReference type="Pfam" id="PF02518"/>
    </source>
</evidence>
<dbReference type="InterPro" id="IPR050640">
    <property type="entry name" value="Bact_2-comp_sensor_kinase"/>
</dbReference>
<keyword evidence="16" id="KW-1185">Reference proteome</keyword>
<dbReference type="Pfam" id="PF06580">
    <property type="entry name" value="His_kinase"/>
    <property type="match status" value="1"/>
</dbReference>
<evidence type="ECO:0000313" key="15">
    <source>
        <dbReference type="EMBL" id="SMC28009.1"/>
    </source>
</evidence>
<feature type="domain" description="Signal transduction histidine kinase internal region" evidence="13">
    <location>
        <begin position="360"/>
        <end position="438"/>
    </location>
</feature>
<dbReference type="GO" id="GO:0005524">
    <property type="term" value="F:ATP binding"/>
    <property type="evidence" value="ECO:0007669"/>
    <property type="project" value="UniProtKB-KW"/>
</dbReference>
<dbReference type="InterPro" id="IPR036890">
    <property type="entry name" value="HATPase_C_sf"/>
</dbReference>
<dbReference type="Gene3D" id="3.30.565.10">
    <property type="entry name" value="Histidine kinase-like ATPase, C-terminal domain"/>
    <property type="match status" value="1"/>
</dbReference>
<keyword evidence="7" id="KW-0067">ATP-binding</keyword>
<keyword evidence="10 11" id="KW-0472">Membrane</keyword>
<dbReference type="Gene3D" id="1.10.1760.20">
    <property type="match status" value="1"/>
</dbReference>
<evidence type="ECO:0000256" key="9">
    <source>
        <dbReference type="ARBA" id="ARBA00023012"/>
    </source>
</evidence>
<dbReference type="RefSeq" id="WP_084117383.1">
    <property type="nucleotide sequence ID" value="NZ_FWXH01000021.1"/>
</dbReference>
<protein>
    <submittedName>
        <fullName evidence="15">Two-component system, LytT family, sensor kinase</fullName>
    </submittedName>
</protein>
<evidence type="ECO:0000256" key="10">
    <source>
        <dbReference type="ARBA" id="ARBA00023136"/>
    </source>
</evidence>
<dbReference type="Pfam" id="PF02518">
    <property type="entry name" value="HATPase_c"/>
    <property type="match status" value="1"/>
</dbReference>
<keyword evidence="9" id="KW-0902">Two-component regulatory system</keyword>
<dbReference type="AlphaFoldDB" id="A0A1W1XVM0"/>
<evidence type="ECO:0000256" key="2">
    <source>
        <dbReference type="ARBA" id="ARBA00022475"/>
    </source>
</evidence>
<keyword evidence="5" id="KW-0547">Nucleotide-binding</keyword>
<evidence type="ECO:0000313" key="16">
    <source>
        <dbReference type="Proteomes" id="UP000192468"/>
    </source>
</evidence>
<reference evidence="15 16" key="1">
    <citation type="submission" date="2017-04" db="EMBL/GenBank/DDBJ databases">
        <authorList>
            <person name="Afonso C.L."/>
            <person name="Miller P.J."/>
            <person name="Scott M.A."/>
            <person name="Spackman E."/>
            <person name="Goraichik I."/>
            <person name="Dimitrov K.M."/>
            <person name="Suarez D.L."/>
            <person name="Swayne D.E."/>
        </authorList>
    </citation>
    <scope>NUCLEOTIDE SEQUENCE [LARGE SCALE GENOMIC DNA]</scope>
    <source>
        <strain evidence="15 16">DSM 12555</strain>
    </source>
</reference>
<dbReference type="EMBL" id="FWXH01000021">
    <property type="protein sequence ID" value="SMC28009.1"/>
    <property type="molecule type" value="Genomic_DNA"/>
</dbReference>
<evidence type="ECO:0000256" key="1">
    <source>
        <dbReference type="ARBA" id="ARBA00004651"/>
    </source>
</evidence>
<proteinExistence type="predicted"/>
<dbReference type="InterPro" id="IPR011620">
    <property type="entry name" value="Sig_transdc_His_kinase_LytS_TM"/>
</dbReference>
<evidence type="ECO:0000259" key="14">
    <source>
        <dbReference type="Pfam" id="PF07694"/>
    </source>
</evidence>
<dbReference type="GO" id="GO:0005886">
    <property type="term" value="C:plasma membrane"/>
    <property type="evidence" value="ECO:0007669"/>
    <property type="project" value="UniProtKB-SubCell"/>
</dbReference>
<keyword evidence="2" id="KW-1003">Cell membrane</keyword>
<feature type="domain" description="Histidine kinase/HSP90-like ATPase" evidence="12">
    <location>
        <begin position="453"/>
        <end position="550"/>
    </location>
</feature>
<sequence>MLLYIFNMFTMLMERAMWLLVLLFIMTRIKGFRKIFQKENYEKKDIAIICVIFSAFAIFETYCGINVDGSLVNIRTITIVSGGILFGPEVGIITGIVAGTHRFLIDVHGVTSLPCLITSIVAGVSSGYVNKKVQRKYLYIAGILLGMVCEVLTMVLILIITKPYMLGLNIVSKISIPMILGEINVGFIIILIQFVEDEKEMIAGQQSKLALDIANETLPYFRNTNNESLRKICTIIKEHMHADAVSITDKIHVLAYVGVDEEIYNVENKIINEATKRALLKNEIIINNDNVKDDHSNLKSAIIIPFEDKNGVNGTLKIYYKSSNKITYSIKALAVGLSQIISTLMEVSKLEQIKESANKAEIRALQRQINPHFLFNALNAITSFIRINPDKARELIINLSNYLRYNLEINDEEIDIKKELKQVKDFVEIEKARFGDKINLIYDIDDVDAKVPSLIIQPLVENAIIHGLLPSKGKGTIKLSVKNCKDESIKITVEDSGVGISEDIIKNVYSGNMPENKIGLYNVHLRLKLIYGEGIKIERLEKGTKMEFFIRR</sequence>
<feature type="transmembrane region" description="Helical" evidence="11">
    <location>
        <begin position="46"/>
        <end position="67"/>
    </location>
</feature>
<evidence type="ECO:0000256" key="7">
    <source>
        <dbReference type="ARBA" id="ARBA00022840"/>
    </source>
</evidence>
<name>A0A1W1XVM0_9CLOT</name>
<dbReference type="SUPFAM" id="SSF55781">
    <property type="entry name" value="GAF domain-like"/>
    <property type="match status" value="1"/>
</dbReference>
<evidence type="ECO:0000256" key="5">
    <source>
        <dbReference type="ARBA" id="ARBA00022741"/>
    </source>
</evidence>
<dbReference type="GO" id="GO:0000155">
    <property type="term" value="F:phosphorelay sensor kinase activity"/>
    <property type="evidence" value="ECO:0007669"/>
    <property type="project" value="InterPro"/>
</dbReference>
<evidence type="ECO:0000259" key="13">
    <source>
        <dbReference type="Pfam" id="PF06580"/>
    </source>
</evidence>
<evidence type="ECO:0000256" key="3">
    <source>
        <dbReference type="ARBA" id="ARBA00022679"/>
    </source>
</evidence>
<feature type="transmembrane region" description="Helical" evidence="11">
    <location>
        <begin position="174"/>
        <end position="195"/>
    </location>
</feature>
<feature type="domain" description="Signal transduction histidine kinase 5TM receptor LytS transmembrane region" evidence="14">
    <location>
        <begin position="31"/>
        <end position="191"/>
    </location>
</feature>
<evidence type="ECO:0000256" key="8">
    <source>
        <dbReference type="ARBA" id="ARBA00022989"/>
    </source>
</evidence>
<dbReference type="OrthoDB" id="9809348at2"/>
<evidence type="ECO:0000256" key="11">
    <source>
        <dbReference type="SAM" id="Phobius"/>
    </source>
</evidence>
<feature type="transmembrane region" description="Helical" evidence="11">
    <location>
        <begin position="137"/>
        <end position="162"/>
    </location>
</feature>
<organism evidence="15 16">
    <name type="scientific">Clostridium acidisoli DSM 12555</name>
    <dbReference type="NCBI Taxonomy" id="1121291"/>
    <lineage>
        <taxon>Bacteria</taxon>
        <taxon>Bacillati</taxon>
        <taxon>Bacillota</taxon>
        <taxon>Clostridia</taxon>
        <taxon>Eubacteriales</taxon>
        <taxon>Clostridiaceae</taxon>
        <taxon>Clostridium</taxon>
    </lineage>
</organism>
<dbReference type="GO" id="GO:0071555">
    <property type="term" value="P:cell wall organization"/>
    <property type="evidence" value="ECO:0007669"/>
    <property type="project" value="InterPro"/>
</dbReference>
<keyword evidence="4 11" id="KW-0812">Transmembrane</keyword>
<dbReference type="PANTHER" id="PTHR34220:SF7">
    <property type="entry name" value="SENSOR HISTIDINE KINASE YPDA"/>
    <property type="match status" value="1"/>
</dbReference>
<accession>A0A1W1XVM0</accession>
<dbReference type="SUPFAM" id="SSF55874">
    <property type="entry name" value="ATPase domain of HSP90 chaperone/DNA topoisomerase II/histidine kinase"/>
    <property type="match status" value="1"/>
</dbReference>
<evidence type="ECO:0000256" key="4">
    <source>
        <dbReference type="ARBA" id="ARBA00022692"/>
    </source>
</evidence>
<feature type="transmembrane region" description="Helical" evidence="11">
    <location>
        <begin position="105"/>
        <end position="125"/>
    </location>
</feature>
<dbReference type="Proteomes" id="UP000192468">
    <property type="component" value="Unassembled WGS sequence"/>
</dbReference>
<dbReference type="PANTHER" id="PTHR34220">
    <property type="entry name" value="SENSOR HISTIDINE KINASE YPDA"/>
    <property type="match status" value="1"/>
</dbReference>
<evidence type="ECO:0000256" key="6">
    <source>
        <dbReference type="ARBA" id="ARBA00022777"/>
    </source>
</evidence>
<feature type="transmembrane region" description="Helical" evidence="11">
    <location>
        <begin position="6"/>
        <end position="25"/>
    </location>
</feature>
<keyword evidence="3" id="KW-0808">Transferase</keyword>
<keyword evidence="8 11" id="KW-1133">Transmembrane helix</keyword>
<comment type="subcellular location">
    <subcellularLocation>
        <location evidence="1">Cell membrane</location>
        <topology evidence="1">Multi-pass membrane protein</topology>
    </subcellularLocation>
</comment>
<gene>
    <name evidence="15" type="ORF">SAMN02745134_03373</name>
</gene>
<keyword evidence="6 15" id="KW-0418">Kinase</keyword>
<feature type="transmembrane region" description="Helical" evidence="11">
    <location>
        <begin position="79"/>
        <end position="98"/>
    </location>
</feature>
<dbReference type="InterPro" id="IPR003594">
    <property type="entry name" value="HATPase_dom"/>
</dbReference>